<dbReference type="SMART" id="SM00155">
    <property type="entry name" value="PLDc"/>
    <property type="match status" value="2"/>
</dbReference>
<sequence>MYFDHWRSGPADLRDRSGALFKPGYNCWRVDQAPRSAVIIDGAEYFRHLDDSLRQARRSIWIIGWDFDGSIRLSDDPGAPSLGPFLRSLVDAHPLLEVRVLVWSLALVHAPSPALPLLLGEPWQQHPRIAVKLDTQHPIYAAHHQKIVVIDDSLAFAGGIDLTGGRCDTCCHHAHEPLRAKPDGTPCEPVHDVQMAVTGPAAASLGAVARERWAIATGAPTVPVAARAEDGSAPWPSDLPVDFAGECIAIARTLPRWKARPPALESQAMIRDMLMSAKRHLYIEAQYVTARYVRAALRKLLRRPEGPEIVIILNKMSEVLVERIVMGENGARMIRALRRADRHGRLRIYYPVVPSETGEVAVHIHSKLIIADDRLLRVGSANLNNRSVGLDTECDLAVEASDEAARATIADFRNRLVAEHIAASPEAVADALSATGSLIRTIDTLNDGPRGLRAFPASPGPAHFVAGTRFLDPEAPFEPGWLLRLRPYRRHPGAWRATPRPQAARIP</sequence>
<dbReference type="CDD" id="cd09143">
    <property type="entry name" value="PLDc_vPLD1_2_like_bac_2"/>
    <property type="match status" value="1"/>
</dbReference>
<evidence type="ECO:0000256" key="3">
    <source>
        <dbReference type="ARBA" id="ARBA00004613"/>
    </source>
</evidence>
<dbReference type="EMBL" id="FQUP01000004">
    <property type="protein sequence ID" value="SHG28300.1"/>
    <property type="molecule type" value="Genomic_DNA"/>
</dbReference>
<dbReference type="InterPro" id="IPR015679">
    <property type="entry name" value="PLipase_D_fam"/>
</dbReference>
<gene>
    <name evidence="11" type="ORF">SAMN02745157_3906</name>
</gene>
<dbReference type="Gene3D" id="3.30.870.10">
    <property type="entry name" value="Endonuclease Chain A"/>
    <property type="match status" value="2"/>
</dbReference>
<protein>
    <recommendedName>
        <fullName evidence="4">Phospholipase D</fullName>
    </recommendedName>
    <alternativeName>
        <fullName evidence="9">Choline phosphatase</fullName>
    </alternativeName>
</protein>
<comment type="function">
    <text evidence="2">Could be a virulence factor.</text>
</comment>
<dbReference type="InterPro" id="IPR025202">
    <property type="entry name" value="PLD-like_dom"/>
</dbReference>
<evidence type="ECO:0000256" key="8">
    <source>
        <dbReference type="ARBA" id="ARBA00023098"/>
    </source>
</evidence>
<dbReference type="GO" id="GO:0004630">
    <property type="term" value="F:phospholipase D activity"/>
    <property type="evidence" value="ECO:0007669"/>
    <property type="project" value="UniProtKB-EC"/>
</dbReference>
<dbReference type="GO" id="GO:0009395">
    <property type="term" value="P:phospholipid catabolic process"/>
    <property type="evidence" value="ECO:0007669"/>
    <property type="project" value="TreeGrafter"/>
</dbReference>
<evidence type="ECO:0000256" key="5">
    <source>
        <dbReference type="ARBA" id="ARBA00022525"/>
    </source>
</evidence>
<keyword evidence="8" id="KW-0443">Lipid metabolism</keyword>
<evidence type="ECO:0000256" key="4">
    <source>
        <dbReference type="ARBA" id="ARBA00018392"/>
    </source>
</evidence>
<evidence type="ECO:0000313" key="11">
    <source>
        <dbReference type="EMBL" id="SHG28300.1"/>
    </source>
</evidence>
<dbReference type="RefSeq" id="WP_073056159.1">
    <property type="nucleotide sequence ID" value="NZ_FQUP01000004.1"/>
</dbReference>
<dbReference type="InterPro" id="IPR001736">
    <property type="entry name" value="PLipase_D/transphosphatidylase"/>
</dbReference>
<evidence type="ECO:0000256" key="7">
    <source>
        <dbReference type="ARBA" id="ARBA00022801"/>
    </source>
</evidence>
<dbReference type="Proteomes" id="UP000184485">
    <property type="component" value="Unassembled WGS sequence"/>
</dbReference>
<dbReference type="GO" id="GO:0005576">
    <property type="term" value="C:extracellular region"/>
    <property type="evidence" value="ECO:0007669"/>
    <property type="project" value="UniProtKB-SubCell"/>
</dbReference>
<dbReference type="PROSITE" id="PS50035">
    <property type="entry name" value="PLD"/>
    <property type="match status" value="2"/>
</dbReference>
<dbReference type="PANTHER" id="PTHR18896">
    <property type="entry name" value="PHOSPHOLIPASE D"/>
    <property type="match status" value="1"/>
</dbReference>
<organism evidence="11 12">
    <name type="scientific">Kaistia soli DSM 19436</name>
    <dbReference type="NCBI Taxonomy" id="1122133"/>
    <lineage>
        <taxon>Bacteria</taxon>
        <taxon>Pseudomonadati</taxon>
        <taxon>Pseudomonadota</taxon>
        <taxon>Alphaproteobacteria</taxon>
        <taxon>Hyphomicrobiales</taxon>
        <taxon>Kaistiaceae</taxon>
        <taxon>Kaistia</taxon>
    </lineage>
</organism>
<name>A0A1M5IK49_9HYPH</name>
<dbReference type="PANTHER" id="PTHR18896:SF76">
    <property type="entry name" value="PHOSPHOLIPASE"/>
    <property type="match status" value="1"/>
</dbReference>
<feature type="domain" description="PLD phosphodiesterase" evidence="10">
    <location>
        <begin position="360"/>
        <end position="387"/>
    </location>
</feature>
<keyword evidence="6" id="KW-0677">Repeat</keyword>
<keyword evidence="7" id="KW-0378">Hydrolase</keyword>
<dbReference type="STRING" id="1122133.SAMN02745157_3906"/>
<comment type="subcellular location">
    <subcellularLocation>
        <location evidence="3">Secreted</location>
    </subcellularLocation>
</comment>
<dbReference type="Pfam" id="PF13091">
    <property type="entry name" value="PLDc_2"/>
    <property type="match status" value="1"/>
</dbReference>
<reference evidence="11 12" key="1">
    <citation type="submission" date="2016-11" db="EMBL/GenBank/DDBJ databases">
        <authorList>
            <person name="Jaros S."/>
            <person name="Januszkiewicz K."/>
            <person name="Wedrychowicz H."/>
        </authorList>
    </citation>
    <scope>NUCLEOTIDE SEQUENCE [LARGE SCALE GENOMIC DNA]</scope>
    <source>
        <strain evidence="11 12">DSM 19436</strain>
    </source>
</reference>
<evidence type="ECO:0000259" key="10">
    <source>
        <dbReference type="PROSITE" id="PS50035"/>
    </source>
</evidence>
<comment type="catalytic activity">
    <reaction evidence="1">
        <text>a 1,2-diacyl-sn-glycero-3-phosphocholine + H2O = a 1,2-diacyl-sn-glycero-3-phosphate + choline + H(+)</text>
        <dbReference type="Rhea" id="RHEA:14445"/>
        <dbReference type="ChEBI" id="CHEBI:15354"/>
        <dbReference type="ChEBI" id="CHEBI:15377"/>
        <dbReference type="ChEBI" id="CHEBI:15378"/>
        <dbReference type="ChEBI" id="CHEBI:57643"/>
        <dbReference type="ChEBI" id="CHEBI:58608"/>
        <dbReference type="EC" id="3.1.4.4"/>
    </reaction>
</comment>
<dbReference type="CDD" id="cd09140">
    <property type="entry name" value="PLDc_vPLD1_2_like_bac_1"/>
    <property type="match status" value="1"/>
</dbReference>
<evidence type="ECO:0000256" key="2">
    <source>
        <dbReference type="ARBA" id="ARBA00003145"/>
    </source>
</evidence>
<evidence type="ECO:0000313" key="12">
    <source>
        <dbReference type="Proteomes" id="UP000184485"/>
    </source>
</evidence>
<dbReference type="Pfam" id="PF00614">
    <property type="entry name" value="PLDc"/>
    <property type="match status" value="1"/>
</dbReference>
<evidence type="ECO:0000256" key="6">
    <source>
        <dbReference type="ARBA" id="ARBA00022737"/>
    </source>
</evidence>
<evidence type="ECO:0000256" key="1">
    <source>
        <dbReference type="ARBA" id="ARBA00000798"/>
    </source>
</evidence>
<keyword evidence="5" id="KW-0964">Secreted</keyword>
<proteinExistence type="predicted"/>
<keyword evidence="12" id="KW-1185">Reference proteome</keyword>
<evidence type="ECO:0000256" key="9">
    <source>
        <dbReference type="ARBA" id="ARBA00029594"/>
    </source>
</evidence>
<dbReference type="AlphaFoldDB" id="A0A1M5IK49"/>
<feature type="domain" description="PLD phosphodiesterase" evidence="10">
    <location>
        <begin position="139"/>
        <end position="166"/>
    </location>
</feature>
<dbReference type="SUPFAM" id="SSF56024">
    <property type="entry name" value="Phospholipase D/nuclease"/>
    <property type="match status" value="2"/>
</dbReference>
<dbReference type="OrthoDB" id="8828485at2"/>
<accession>A0A1M5IK49</accession>